<gene>
    <name evidence="1" type="ORF">QN277_011568</name>
</gene>
<evidence type="ECO:0000313" key="2">
    <source>
        <dbReference type="Proteomes" id="UP001293593"/>
    </source>
</evidence>
<dbReference type="AlphaFoldDB" id="A0AAE1MYS2"/>
<proteinExistence type="predicted"/>
<comment type="caution">
    <text evidence="1">The sequence shown here is derived from an EMBL/GenBank/DDBJ whole genome shotgun (WGS) entry which is preliminary data.</text>
</comment>
<reference evidence="1" key="1">
    <citation type="submission" date="2023-10" db="EMBL/GenBank/DDBJ databases">
        <title>Chromosome-level genome of the transformable northern wattle, Acacia crassicarpa.</title>
        <authorList>
            <person name="Massaro I."/>
            <person name="Sinha N.R."/>
            <person name="Poethig S."/>
            <person name="Leichty A.R."/>
        </authorList>
    </citation>
    <scope>NUCLEOTIDE SEQUENCE</scope>
    <source>
        <strain evidence="1">Acra3RX</strain>
        <tissue evidence="1">Leaf</tissue>
    </source>
</reference>
<sequence>MSPQIKRSFMYLPIVKDIWDAVRDFYVNAKDLSQLFNIRRIWKSSQGSRCIAEFWFELVTFWQEEDQMVKNEWILPLMPLATFGMSTLIGF</sequence>
<protein>
    <recommendedName>
        <fullName evidence="3">Retrotransposon gag domain-containing protein</fullName>
    </recommendedName>
</protein>
<dbReference type="EMBL" id="JAWXYG010000002">
    <property type="protein sequence ID" value="KAK4279863.1"/>
    <property type="molecule type" value="Genomic_DNA"/>
</dbReference>
<evidence type="ECO:0008006" key="3">
    <source>
        <dbReference type="Google" id="ProtNLM"/>
    </source>
</evidence>
<evidence type="ECO:0000313" key="1">
    <source>
        <dbReference type="EMBL" id="KAK4279863.1"/>
    </source>
</evidence>
<organism evidence="1 2">
    <name type="scientific">Acacia crassicarpa</name>
    <name type="common">northern wattle</name>
    <dbReference type="NCBI Taxonomy" id="499986"/>
    <lineage>
        <taxon>Eukaryota</taxon>
        <taxon>Viridiplantae</taxon>
        <taxon>Streptophyta</taxon>
        <taxon>Embryophyta</taxon>
        <taxon>Tracheophyta</taxon>
        <taxon>Spermatophyta</taxon>
        <taxon>Magnoliopsida</taxon>
        <taxon>eudicotyledons</taxon>
        <taxon>Gunneridae</taxon>
        <taxon>Pentapetalae</taxon>
        <taxon>rosids</taxon>
        <taxon>fabids</taxon>
        <taxon>Fabales</taxon>
        <taxon>Fabaceae</taxon>
        <taxon>Caesalpinioideae</taxon>
        <taxon>mimosoid clade</taxon>
        <taxon>Acacieae</taxon>
        <taxon>Acacia</taxon>
    </lineage>
</organism>
<accession>A0AAE1MYS2</accession>
<name>A0AAE1MYS2_9FABA</name>
<dbReference type="Proteomes" id="UP001293593">
    <property type="component" value="Unassembled WGS sequence"/>
</dbReference>
<keyword evidence="2" id="KW-1185">Reference proteome</keyword>